<dbReference type="NCBIfam" id="TIGR01549">
    <property type="entry name" value="HAD-SF-IA-v1"/>
    <property type="match status" value="1"/>
</dbReference>
<evidence type="ECO:0000313" key="5">
    <source>
        <dbReference type="Proteomes" id="UP000244223"/>
    </source>
</evidence>
<evidence type="ECO:0000256" key="1">
    <source>
        <dbReference type="ARBA" id="ARBA00001946"/>
    </source>
</evidence>
<evidence type="ECO:0000256" key="3">
    <source>
        <dbReference type="ARBA" id="ARBA00022842"/>
    </source>
</evidence>
<organism evidence="4 5">
    <name type="scientific">Agitococcus lubricus</name>
    <dbReference type="NCBI Taxonomy" id="1077255"/>
    <lineage>
        <taxon>Bacteria</taxon>
        <taxon>Pseudomonadati</taxon>
        <taxon>Pseudomonadota</taxon>
        <taxon>Gammaproteobacteria</taxon>
        <taxon>Moraxellales</taxon>
        <taxon>Moraxellaceae</taxon>
        <taxon>Agitococcus</taxon>
    </lineage>
</organism>
<dbReference type="EMBL" id="QAON01000012">
    <property type="protein sequence ID" value="PTQ88374.1"/>
    <property type="molecule type" value="Genomic_DNA"/>
</dbReference>
<proteinExistence type="predicted"/>
<sequence>MIKLLTFDLDNTLWSVDPIIARAENAMMEWIYQNQPALRFKVSIVQFEQYKQKISSENPDIRHDLTQLRLKTLKQVLDGHVQGDVNEIVKKAYEVFQQQRNIVQYFPYVLETLEELAPKYKMYALSNGNADVHKVGIGHLFEHHLSAASVGFAKPHPAMFQQALSHAQADAHQAIHIGDHPVQDIQAAQDIGMKTIWVNWLNQVWPLKIQPDAIVTNFEELPQAIALLDKHKEHH</sequence>
<dbReference type="InterPro" id="IPR051400">
    <property type="entry name" value="HAD-like_hydrolase"/>
</dbReference>
<dbReference type="InterPro" id="IPR036412">
    <property type="entry name" value="HAD-like_sf"/>
</dbReference>
<accession>A0A2T5IWR1</accession>
<dbReference type="NCBIfam" id="TIGR01509">
    <property type="entry name" value="HAD-SF-IA-v3"/>
    <property type="match status" value="1"/>
</dbReference>
<dbReference type="SFLD" id="SFLDG01129">
    <property type="entry name" value="C1.5:_HAD__Beta-PGM__Phosphata"/>
    <property type="match status" value="1"/>
</dbReference>
<dbReference type="GO" id="GO:0009231">
    <property type="term" value="P:riboflavin biosynthetic process"/>
    <property type="evidence" value="ECO:0007669"/>
    <property type="project" value="TreeGrafter"/>
</dbReference>
<dbReference type="GO" id="GO:0016787">
    <property type="term" value="F:hydrolase activity"/>
    <property type="evidence" value="ECO:0007669"/>
    <property type="project" value="UniProtKB-KW"/>
</dbReference>
<dbReference type="PANTHER" id="PTHR46470:SF4">
    <property type="entry name" value="5-AMINO-6-(5-PHOSPHO-D-RIBITYLAMINO)URACIL PHOSPHATASE YIGB"/>
    <property type="match status" value="1"/>
</dbReference>
<comment type="caution">
    <text evidence="4">The sequence shown here is derived from an EMBL/GenBank/DDBJ whole genome shotgun (WGS) entry which is preliminary data.</text>
</comment>
<comment type="cofactor">
    <cofactor evidence="1">
        <name>Mg(2+)</name>
        <dbReference type="ChEBI" id="CHEBI:18420"/>
    </cofactor>
</comment>
<keyword evidence="5" id="KW-1185">Reference proteome</keyword>
<dbReference type="Gene3D" id="3.40.50.1000">
    <property type="entry name" value="HAD superfamily/HAD-like"/>
    <property type="match status" value="1"/>
</dbReference>
<dbReference type="AlphaFoldDB" id="A0A2T5IWR1"/>
<name>A0A2T5IWR1_9GAMM</name>
<dbReference type="SFLD" id="SFLDS00003">
    <property type="entry name" value="Haloacid_Dehalogenase"/>
    <property type="match status" value="1"/>
</dbReference>
<dbReference type="RefSeq" id="WP_107866256.1">
    <property type="nucleotide sequence ID" value="NZ_QAON01000012.1"/>
</dbReference>
<dbReference type="PANTHER" id="PTHR46470">
    <property type="entry name" value="N-ACYLNEURAMINATE-9-PHOSPHATASE"/>
    <property type="match status" value="1"/>
</dbReference>
<dbReference type="InterPro" id="IPR006439">
    <property type="entry name" value="HAD-SF_hydro_IA"/>
</dbReference>
<evidence type="ECO:0000256" key="2">
    <source>
        <dbReference type="ARBA" id="ARBA00022801"/>
    </source>
</evidence>
<dbReference type="OrthoDB" id="9802350at2"/>
<dbReference type="Proteomes" id="UP000244223">
    <property type="component" value="Unassembled WGS sequence"/>
</dbReference>
<dbReference type="Gene3D" id="1.20.120.1600">
    <property type="match status" value="1"/>
</dbReference>
<dbReference type="PRINTS" id="PR00413">
    <property type="entry name" value="HADHALOGNASE"/>
</dbReference>
<keyword evidence="3" id="KW-0460">Magnesium</keyword>
<dbReference type="InterPro" id="IPR023214">
    <property type="entry name" value="HAD_sf"/>
</dbReference>
<gene>
    <name evidence="4" type="ORF">C8N29_11219</name>
</gene>
<evidence type="ECO:0000313" key="4">
    <source>
        <dbReference type="EMBL" id="PTQ88374.1"/>
    </source>
</evidence>
<reference evidence="4 5" key="1">
    <citation type="submission" date="2018-04" db="EMBL/GenBank/DDBJ databases">
        <title>Genomic Encyclopedia of Archaeal and Bacterial Type Strains, Phase II (KMG-II): from individual species to whole genera.</title>
        <authorList>
            <person name="Goeker M."/>
        </authorList>
    </citation>
    <scope>NUCLEOTIDE SEQUENCE [LARGE SCALE GENOMIC DNA]</scope>
    <source>
        <strain evidence="4 5">DSM 5822</strain>
    </source>
</reference>
<keyword evidence="2 4" id="KW-0378">Hydrolase</keyword>
<dbReference type="SUPFAM" id="SSF56784">
    <property type="entry name" value="HAD-like"/>
    <property type="match status" value="1"/>
</dbReference>
<protein>
    <submittedName>
        <fullName evidence="4">Putative hydrolase of the HAD superfamily</fullName>
    </submittedName>
</protein>
<dbReference type="Pfam" id="PF00702">
    <property type="entry name" value="Hydrolase"/>
    <property type="match status" value="1"/>
</dbReference>